<dbReference type="Pfam" id="PF23263">
    <property type="entry name" value="C8-3_MUC4"/>
    <property type="match status" value="1"/>
</dbReference>
<dbReference type="FunFam" id="2.10.25.10:FF:000151">
    <property type="entry name" value="FAT atypical cadherin 4"/>
    <property type="match status" value="1"/>
</dbReference>
<feature type="disulfide bond" evidence="12">
    <location>
        <begin position="105"/>
        <end position="114"/>
    </location>
</feature>
<dbReference type="InterPro" id="IPR018097">
    <property type="entry name" value="EGF_Ca-bd_CS"/>
</dbReference>
<evidence type="ECO:0000313" key="15">
    <source>
        <dbReference type="Ensembl" id="ENSLACP00000018358.1"/>
    </source>
</evidence>
<dbReference type="EMBL" id="AFYH01076547">
    <property type="status" value="NOT_ANNOTATED_CDS"/>
    <property type="molecule type" value="Genomic_DNA"/>
</dbReference>
<keyword evidence="6" id="KW-0732">Signal</keyword>
<keyword evidence="8" id="KW-1133">Transmembrane helix</keyword>
<dbReference type="PROSITE" id="PS51233">
    <property type="entry name" value="VWFD"/>
    <property type="match status" value="1"/>
</dbReference>
<evidence type="ECO:0000259" key="14">
    <source>
        <dbReference type="PROSITE" id="PS51233"/>
    </source>
</evidence>
<dbReference type="InterPro" id="IPR056619">
    <property type="entry name" value="C8-3_MUC4"/>
</dbReference>
<evidence type="ECO:0000256" key="1">
    <source>
        <dbReference type="ARBA" id="ARBA00004370"/>
    </source>
</evidence>
<dbReference type="SMART" id="SM00539">
    <property type="entry name" value="NIDO"/>
    <property type="match status" value="1"/>
</dbReference>
<dbReference type="GO" id="GO:0016020">
    <property type="term" value="C:membrane"/>
    <property type="evidence" value="ECO:0007669"/>
    <property type="project" value="UniProtKB-SubCell"/>
</dbReference>
<dbReference type="SUPFAM" id="SSF57184">
    <property type="entry name" value="Growth factor receptor domain"/>
    <property type="match status" value="3"/>
</dbReference>
<protein>
    <recommendedName>
        <fullName evidence="17">Mucin 4, cell surface associated</fullName>
    </recommendedName>
</protein>
<dbReference type="Pfam" id="PF06119">
    <property type="entry name" value="NIDO"/>
    <property type="match status" value="1"/>
</dbReference>
<name>H3B8Y7_LATCH</name>
<dbReference type="Proteomes" id="UP000008672">
    <property type="component" value="Unassembled WGS sequence"/>
</dbReference>
<dbReference type="GO" id="GO:0005576">
    <property type="term" value="C:extracellular region"/>
    <property type="evidence" value="ECO:0007669"/>
    <property type="project" value="UniProtKB-SubCell"/>
</dbReference>
<dbReference type="PROSITE" id="PS50026">
    <property type="entry name" value="EGF_3"/>
    <property type="match status" value="11"/>
</dbReference>
<dbReference type="PROSITE" id="PS01187">
    <property type="entry name" value="EGF_CA"/>
    <property type="match status" value="5"/>
</dbReference>
<keyword evidence="4 12" id="KW-0245">EGF-like domain</keyword>
<feature type="disulfide bond" evidence="12">
    <location>
        <begin position="27"/>
        <end position="36"/>
    </location>
</feature>
<feature type="domain" description="EGF-like" evidence="13">
    <location>
        <begin position="1156"/>
        <end position="1196"/>
    </location>
</feature>
<evidence type="ECO:0000256" key="8">
    <source>
        <dbReference type="ARBA" id="ARBA00022989"/>
    </source>
</evidence>
<dbReference type="InterPro" id="IPR049883">
    <property type="entry name" value="NOTCH1_EGF-like"/>
</dbReference>
<evidence type="ECO:0000256" key="2">
    <source>
        <dbReference type="ARBA" id="ARBA00004613"/>
    </source>
</evidence>
<dbReference type="FunFam" id="2.10.25.10:FF:000004">
    <property type="entry name" value="Neurogenic locus notch 1"/>
    <property type="match status" value="2"/>
</dbReference>
<reference evidence="15" key="2">
    <citation type="submission" date="2025-08" db="UniProtKB">
        <authorList>
            <consortium name="Ensembl"/>
        </authorList>
    </citation>
    <scope>IDENTIFICATION</scope>
</reference>
<dbReference type="SUPFAM" id="SSF57196">
    <property type="entry name" value="EGF/Laminin"/>
    <property type="match status" value="4"/>
</dbReference>
<dbReference type="InterPro" id="IPR003886">
    <property type="entry name" value="NIDO_dom"/>
</dbReference>
<evidence type="ECO:0000256" key="11">
    <source>
        <dbReference type="ARBA" id="ARBA00023180"/>
    </source>
</evidence>
<feature type="domain" description="EGF-like" evidence="13">
    <location>
        <begin position="79"/>
        <end position="115"/>
    </location>
</feature>
<feature type="domain" description="EGF-like" evidence="13">
    <location>
        <begin position="1237"/>
        <end position="1275"/>
    </location>
</feature>
<evidence type="ECO:0000313" key="16">
    <source>
        <dbReference type="Proteomes" id="UP000008672"/>
    </source>
</evidence>
<keyword evidence="7" id="KW-0677">Repeat</keyword>
<dbReference type="EMBL" id="AFYH01076542">
    <property type="status" value="NOT_ANNOTATED_CDS"/>
    <property type="molecule type" value="Genomic_DNA"/>
</dbReference>
<feature type="disulfide bond" evidence="12">
    <location>
        <begin position="1226"/>
        <end position="1235"/>
    </location>
</feature>
<feature type="domain" description="EGF-like" evidence="13">
    <location>
        <begin position="1276"/>
        <end position="1316"/>
    </location>
</feature>
<dbReference type="InterPro" id="IPR000152">
    <property type="entry name" value="EGF-type_Asp/Asn_hydroxyl_site"/>
</dbReference>
<feature type="disulfide bond" evidence="12">
    <location>
        <begin position="1265"/>
        <end position="1274"/>
    </location>
</feature>
<dbReference type="STRING" id="7897.ENSLACP00000018358"/>
<feature type="domain" description="EGF-like" evidence="13">
    <location>
        <begin position="1502"/>
        <end position="1538"/>
    </location>
</feature>
<evidence type="ECO:0000256" key="7">
    <source>
        <dbReference type="ARBA" id="ARBA00022737"/>
    </source>
</evidence>
<dbReference type="EMBL" id="AFYH01076548">
    <property type="status" value="NOT_ANNOTATED_CDS"/>
    <property type="molecule type" value="Genomic_DNA"/>
</dbReference>
<keyword evidence="11" id="KW-0325">Glycoprotein</keyword>
<feature type="domain" description="EGF-like" evidence="13">
    <location>
        <begin position="1"/>
        <end position="37"/>
    </location>
</feature>
<dbReference type="FunFam" id="2.10.25.10:FF:000038">
    <property type="entry name" value="Fibrillin 2"/>
    <property type="match status" value="3"/>
</dbReference>
<dbReference type="InterPro" id="IPR000742">
    <property type="entry name" value="EGF"/>
</dbReference>
<feature type="domain" description="EGF-like" evidence="13">
    <location>
        <begin position="155"/>
        <end position="193"/>
    </location>
</feature>
<keyword evidence="10 12" id="KW-1015">Disulfide bond</keyword>
<accession>H3B8Y7</accession>
<dbReference type="Pfam" id="PF12947">
    <property type="entry name" value="EGF_3"/>
    <property type="match status" value="3"/>
</dbReference>
<evidence type="ECO:0000256" key="4">
    <source>
        <dbReference type="ARBA" id="ARBA00022536"/>
    </source>
</evidence>
<proteinExistence type="predicted"/>
<dbReference type="InterPro" id="IPR009030">
    <property type="entry name" value="Growth_fac_rcpt_cys_sf"/>
</dbReference>
<dbReference type="HOGENOM" id="CLU_237054_0_0_1"/>
<dbReference type="PANTHER" id="PTHR24039">
    <property type="entry name" value="FIBRILLIN-RELATED"/>
    <property type="match status" value="1"/>
</dbReference>
<dbReference type="GO" id="GO:0007160">
    <property type="term" value="P:cell-matrix adhesion"/>
    <property type="evidence" value="ECO:0007669"/>
    <property type="project" value="InterPro"/>
</dbReference>
<dbReference type="InterPro" id="IPR001846">
    <property type="entry name" value="VWF_type-D"/>
</dbReference>
<dbReference type="PROSITE" id="PS00010">
    <property type="entry name" value="ASX_HYDROXYL"/>
    <property type="match status" value="11"/>
</dbReference>
<dbReference type="SMART" id="SM00179">
    <property type="entry name" value="EGF_CA"/>
    <property type="match status" value="13"/>
</dbReference>
<dbReference type="eggNOG" id="KOG1217">
    <property type="taxonomic scope" value="Eukaryota"/>
</dbReference>
<feature type="domain" description="EGF-like" evidence="13">
    <location>
        <begin position="39"/>
        <end position="75"/>
    </location>
</feature>
<reference evidence="16" key="1">
    <citation type="submission" date="2011-08" db="EMBL/GenBank/DDBJ databases">
        <title>The draft genome of Latimeria chalumnae.</title>
        <authorList>
            <person name="Di Palma F."/>
            <person name="Alfoldi J."/>
            <person name="Johnson J."/>
            <person name="Berlin A."/>
            <person name="Gnerre S."/>
            <person name="Jaffe D."/>
            <person name="MacCallum I."/>
            <person name="Young S."/>
            <person name="Walker B.J."/>
            <person name="Lander E."/>
            <person name="Lindblad-Toh K."/>
        </authorList>
    </citation>
    <scope>NUCLEOTIDE SEQUENCE [LARGE SCALE GENOMIC DNA]</scope>
    <source>
        <strain evidence="16">Wild caught</strain>
    </source>
</reference>
<evidence type="ECO:0000256" key="9">
    <source>
        <dbReference type="ARBA" id="ARBA00023136"/>
    </source>
</evidence>
<dbReference type="FunFam" id="2.10.25.10:FF:000068">
    <property type="entry name" value="Latent transforming growth factor beta binding protein 3"/>
    <property type="match status" value="1"/>
</dbReference>
<comment type="subcellular location">
    <subcellularLocation>
        <location evidence="1">Membrane</location>
    </subcellularLocation>
    <subcellularLocation>
        <location evidence="2">Secreted</location>
    </subcellularLocation>
</comment>
<dbReference type="Gene3D" id="2.90.20.10">
    <property type="entry name" value="Plasmodium vivax P25 domain"/>
    <property type="match status" value="1"/>
</dbReference>
<evidence type="ECO:0000259" key="13">
    <source>
        <dbReference type="PROSITE" id="PS50026"/>
    </source>
</evidence>
<keyword evidence="5" id="KW-0812">Transmembrane</keyword>
<feature type="domain" description="EGF-like" evidence="13">
    <location>
        <begin position="117"/>
        <end position="153"/>
    </location>
</feature>
<evidence type="ECO:0000256" key="5">
    <source>
        <dbReference type="ARBA" id="ARBA00022692"/>
    </source>
</evidence>
<keyword evidence="9" id="KW-0472">Membrane</keyword>
<dbReference type="Ensembl" id="ENSLACT00000018491.1">
    <property type="protein sequence ID" value="ENSLACP00000018358.1"/>
    <property type="gene ID" value="ENSLACG00000016168.1"/>
</dbReference>
<dbReference type="FunFam" id="2.10.25.10:FF:000014">
    <property type="entry name" value="Latent-transforming growth factor beta-binding protein 3"/>
    <property type="match status" value="1"/>
</dbReference>
<evidence type="ECO:0000256" key="12">
    <source>
        <dbReference type="PROSITE-ProRule" id="PRU00076"/>
    </source>
</evidence>
<comment type="caution">
    <text evidence="12">Lacks conserved residue(s) required for the propagation of feature annotation.</text>
</comment>
<keyword evidence="3" id="KW-0964">Secreted</keyword>
<dbReference type="CDD" id="cd00054">
    <property type="entry name" value="EGF_CA"/>
    <property type="match status" value="12"/>
</dbReference>
<feature type="disulfide bond" evidence="12">
    <location>
        <begin position="143"/>
        <end position="152"/>
    </location>
</feature>
<reference evidence="15" key="3">
    <citation type="submission" date="2025-09" db="UniProtKB">
        <authorList>
            <consortium name="Ensembl"/>
        </authorList>
    </citation>
    <scope>IDENTIFICATION</scope>
</reference>
<dbReference type="GO" id="GO:0071944">
    <property type="term" value="C:cell periphery"/>
    <property type="evidence" value="ECO:0007669"/>
    <property type="project" value="UniProtKB-ARBA"/>
</dbReference>
<dbReference type="InterPro" id="IPR024731">
    <property type="entry name" value="NELL2-like_EGF"/>
</dbReference>
<keyword evidence="16" id="KW-1185">Reference proteome</keyword>
<evidence type="ECO:0000256" key="10">
    <source>
        <dbReference type="ARBA" id="ARBA00023157"/>
    </source>
</evidence>
<dbReference type="GO" id="GO:0005509">
    <property type="term" value="F:calcium ion binding"/>
    <property type="evidence" value="ECO:0007669"/>
    <property type="project" value="InterPro"/>
</dbReference>
<dbReference type="FunFam" id="2.10.25.10:FF:000005">
    <property type="entry name" value="Fibrillin 2"/>
    <property type="match status" value="1"/>
</dbReference>
<dbReference type="PROSITE" id="PS01186">
    <property type="entry name" value="EGF_2"/>
    <property type="match status" value="6"/>
</dbReference>
<organism evidence="15 16">
    <name type="scientific">Latimeria chalumnae</name>
    <name type="common">Coelacanth</name>
    <dbReference type="NCBI Taxonomy" id="7897"/>
    <lineage>
        <taxon>Eukaryota</taxon>
        <taxon>Metazoa</taxon>
        <taxon>Chordata</taxon>
        <taxon>Craniata</taxon>
        <taxon>Vertebrata</taxon>
        <taxon>Euteleostomi</taxon>
        <taxon>Coelacanthiformes</taxon>
        <taxon>Coelacanthidae</taxon>
        <taxon>Latimeria</taxon>
    </lineage>
</organism>
<dbReference type="SMART" id="SM00181">
    <property type="entry name" value="EGF"/>
    <property type="match status" value="14"/>
</dbReference>
<evidence type="ECO:0000256" key="3">
    <source>
        <dbReference type="ARBA" id="ARBA00022525"/>
    </source>
</evidence>
<dbReference type="InParanoid" id="H3B8Y7"/>
<sequence length="1543" mass="174144">DVNECISTPCKRGSTCINSPGSYNCSCAAGWTGTNCTEDIDECSAENPCKNGKCINTPSSYKCICDKGWTGAKKGILIDIDECLSHPCMNGATCQNGVNAYRCKCVNGYTGLLCHIDINECASNPCKHQGVCVDFFGNYNCFCQPSWKGRNCDEDVDECSTGKHKCHKNANCTNTDGNYRCTCKEGYQGNGFDCKVSEKRLFDYGTDAGDEKASVSYKDYVSPLIDIPIGFPFDTRFYNKLYVSNLIFFFFFWCQCGWQKNLIKWLKSYIIAIMICAFRVQQYYKRFVYDFQTNPGLVPSFKNATETTINLNFRSSLDQIFKVQWAIKITWDKVPPYTGYKRSTYYDYTNTFQAVLATDGIYSFSLFYFQDGGMNWRYEALPTYCQPIMGYFRKMAPYFFAFPGGRSTKKSFSNNETSLFSTGQKGRWAYRLEQNNKNTLNPRQKCLNWYYKEPYPFWASYTPPCPCSFWQAIFDFSYTSGYRLYYYGFEIKNPSGKWCAMLLWMDWLFTLWRNSNIKVQLHCIYFLKIKSNFPIFFIFGDISASLYGSVFLEQEVDPYNACCKDSNFCYLYREKRPFDFCRGYRPPRFEWFRTKSIIMKNYTERRGGGNRKKDPSNYYQSFQGRTGRAGVNGTSQATNFISLVAHVNNGTKVQWNLYNENSTIVLVNETVFSITENSTYISKVTLEKTDKNEAKASFEGGISVTVSARKGALNFVATFDEKYKNKTEGLLGVFNDDPMDDFLSANGKRLEFHGDKKPNESQIFFEFGMSWKTTPNNSLFFYNSSTGESWYTYNNNSFVPKFYDELLATVNKTIIQKANETCRGNDECIFDILSTGDFSVGASTLDTLTTFQRHIATIDNFPPNITGPSTLQTRLNESVTALYVAKDPDDDKVVFSLVSDTSDITLTGRQNGTLTWYPKSSSPVYTIVRANDSKATSEIGITLVLCNCTVNATCNFNVSSTKMEMNGTKFEGKKMIFTWGQDYCEYDFDACQDNPCFLNNTCEDRKAPEEGFSCGACPDGLSGNGRECFDIDECVQGISSCEQICSNTLNGYNCSCRDGYQINQYRFSCQLLNFFPQGNRIFPIYPTIPRRKYITYKCEMKQFKVAHRRIKAICPSIKLSKSLKLSLQICSGIFSKWIRTLKAGYPLNQQFIIFSDINECLNDHTCVENAMCINNLGSYSCNCTKGYQGDGYLKCVDINECADNITTYCPNTSICFNTNGSYSCNCIAGYGGPHCADIDECKTDSSNCPENSTCQNNVGSYSCTCYSGFEGENCTDINECSRAIDNCHAASYCNNTMGSFHCECKPEYSGNGTYCEDKNECNSSSPCHTNATCTNTVGGYNCTCKSGFIEYKVVFEKYSNVPLLKESGCYATENKVYQLTKVLSGLWVFLSQNKISKLQTEEISLCSVGNGTVCVEQCNATCNENATCVIVASVSSCVCKTGFTAISQYQITSNHIKRHTFVTHATVSYIISLFSHFQFFSLFYVLCIKGFSDPGNGTTCSDINQCTSYPCSPSATCTNTEGNFTCTCKDGFTGNFIRNIYSV</sequence>
<feature type="domain" description="VWFD" evidence="14">
    <location>
        <begin position="567"/>
        <end position="779"/>
    </location>
</feature>
<dbReference type="PROSITE" id="PS00022">
    <property type="entry name" value="EGF_1"/>
    <property type="match status" value="5"/>
</dbReference>
<dbReference type="EMBL" id="AFYH01076546">
    <property type="status" value="NOT_ANNOTATED_CDS"/>
    <property type="molecule type" value="Genomic_DNA"/>
</dbReference>
<dbReference type="Pfam" id="PF00008">
    <property type="entry name" value="EGF"/>
    <property type="match status" value="3"/>
</dbReference>
<feature type="domain" description="EGF-like" evidence="13">
    <location>
        <begin position="1317"/>
        <end position="1356"/>
    </location>
</feature>
<dbReference type="OMA" id="VATCACP"/>
<dbReference type="InterPro" id="IPR001881">
    <property type="entry name" value="EGF-like_Ca-bd_dom"/>
</dbReference>
<dbReference type="EMBL" id="AFYH01076545">
    <property type="status" value="NOT_ANNOTATED_CDS"/>
    <property type="molecule type" value="Genomic_DNA"/>
</dbReference>
<evidence type="ECO:0000256" key="6">
    <source>
        <dbReference type="ARBA" id="ARBA00022729"/>
    </source>
</evidence>
<dbReference type="EMBL" id="AFYH01076543">
    <property type="status" value="NOT_ANNOTATED_CDS"/>
    <property type="molecule type" value="Genomic_DNA"/>
</dbReference>
<evidence type="ECO:0008006" key="17">
    <source>
        <dbReference type="Google" id="ProtNLM"/>
    </source>
</evidence>
<feature type="domain" description="EGF-like" evidence="13">
    <location>
        <begin position="1197"/>
        <end position="1236"/>
    </location>
</feature>
<dbReference type="Gene3D" id="2.10.25.10">
    <property type="entry name" value="Laminin"/>
    <property type="match status" value="12"/>
</dbReference>
<dbReference type="GeneTree" id="ENSGT00940000168981"/>
<dbReference type="EMBL" id="AFYH01076544">
    <property type="status" value="NOT_ANNOTATED_CDS"/>
    <property type="molecule type" value="Genomic_DNA"/>
</dbReference>
<dbReference type="Pfam" id="PF07645">
    <property type="entry name" value="EGF_CA"/>
    <property type="match status" value="6"/>
</dbReference>